<dbReference type="KEGG" id="paj:PAJ_2016"/>
<dbReference type="HOGENOM" id="CLU_137353_0_0_6"/>
<name>A0A0H3KY32_PANAA</name>
<dbReference type="Proteomes" id="UP000006690">
    <property type="component" value="Chromosome"/>
</dbReference>
<sequence length="164" mass="18343">MRCGMRQTHYDHAFTEWPQMGIITGAVQPKTSPLKPFRQVSNVRTASLLLCSLLPLMALATAPDYPGCDLNMQHQLMAVPVGSMTDVREAHIVMRADVLQADIGNARKARQLTQPEARALWQDIAQVRKDSARWVKAQGFLSAAERASYDRALDRVAVQLCKRE</sequence>
<dbReference type="eggNOG" id="ENOG50346M8">
    <property type="taxonomic scope" value="Bacteria"/>
</dbReference>
<dbReference type="PATRIC" id="fig|932677.3.peg.2341"/>
<dbReference type="AlphaFoldDB" id="A0A0H3KY32"/>
<evidence type="ECO:0000313" key="1">
    <source>
        <dbReference type="EMBL" id="BAK12096.1"/>
    </source>
</evidence>
<organism evidence="1 2">
    <name type="scientific">Pantoea ananatis (strain AJ13355)</name>
    <dbReference type="NCBI Taxonomy" id="932677"/>
    <lineage>
        <taxon>Bacteria</taxon>
        <taxon>Pseudomonadati</taxon>
        <taxon>Pseudomonadota</taxon>
        <taxon>Gammaproteobacteria</taxon>
        <taxon>Enterobacterales</taxon>
        <taxon>Erwiniaceae</taxon>
        <taxon>Pantoea</taxon>
    </lineage>
</organism>
<dbReference type="EMBL" id="AP012032">
    <property type="protein sequence ID" value="BAK12096.1"/>
    <property type="molecule type" value="Genomic_DNA"/>
</dbReference>
<accession>A0A0H3KY32</accession>
<gene>
    <name evidence="1" type="ordered locus">PAJ_2016</name>
</gene>
<proteinExistence type="predicted"/>
<protein>
    <submittedName>
        <fullName evidence="1">Uncharacterized protein</fullName>
    </submittedName>
</protein>
<evidence type="ECO:0000313" key="2">
    <source>
        <dbReference type="Proteomes" id="UP000006690"/>
    </source>
</evidence>
<reference evidence="2" key="1">
    <citation type="journal article" date="2012" name="Appl. Microbiol. Biotechnol.">
        <title>The complete genome sequence of Pantoea ananatis AJ13355, an organism with great biotechnological potential.</title>
        <authorList>
            <person name="Hara Y."/>
            <person name="Kadotani N."/>
            <person name="Izui H."/>
            <person name="Katashkina J.I."/>
            <person name="Kuvaeva T.M."/>
            <person name="Andreeva I.G."/>
            <person name="Golubeva L.I."/>
            <person name="Malko D.B."/>
            <person name="Makeev V.J."/>
            <person name="Mashko S.V."/>
            <person name="Kozlov Y.I."/>
        </authorList>
    </citation>
    <scope>NUCLEOTIDE SEQUENCE [LARGE SCALE GENOMIC DNA]</scope>
    <source>
        <strain evidence="2">AJ13355</strain>
    </source>
</reference>